<protein>
    <submittedName>
        <fullName evidence="2">Unannotated protein</fullName>
    </submittedName>
</protein>
<reference evidence="2" key="1">
    <citation type="submission" date="2020-05" db="EMBL/GenBank/DDBJ databases">
        <authorList>
            <person name="Chiriac C."/>
            <person name="Salcher M."/>
            <person name="Ghai R."/>
            <person name="Kavagutti S V."/>
        </authorList>
    </citation>
    <scope>NUCLEOTIDE SEQUENCE</scope>
</reference>
<organism evidence="2">
    <name type="scientific">freshwater metagenome</name>
    <dbReference type="NCBI Taxonomy" id="449393"/>
    <lineage>
        <taxon>unclassified sequences</taxon>
        <taxon>metagenomes</taxon>
        <taxon>ecological metagenomes</taxon>
    </lineage>
</organism>
<dbReference type="AlphaFoldDB" id="A0A6J7PUZ2"/>
<dbReference type="NCBIfam" id="TIGR01764">
    <property type="entry name" value="excise"/>
    <property type="match status" value="1"/>
</dbReference>
<dbReference type="EMBL" id="CAFBPB010000089">
    <property type="protein sequence ID" value="CAB5005874.1"/>
    <property type="molecule type" value="Genomic_DNA"/>
</dbReference>
<sequence length="66" mass="7507">MNRKVEVDLLLTPGEVAKMFNKTVKTISRWATSGELKSIKTLGGHRRFALSDVQEFARTYKRGLPK</sequence>
<feature type="domain" description="Helix-turn-helix" evidence="1">
    <location>
        <begin position="10"/>
        <end position="58"/>
    </location>
</feature>
<accession>A0A6J7PUZ2</accession>
<gene>
    <name evidence="2" type="ORF">UFOPK4049_00766</name>
</gene>
<dbReference type="InterPro" id="IPR041657">
    <property type="entry name" value="HTH_17"/>
</dbReference>
<dbReference type="GO" id="GO:0003677">
    <property type="term" value="F:DNA binding"/>
    <property type="evidence" value="ECO:0007669"/>
    <property type="project" value="InterPro"/>
</dbReference>
<dbReference type="SUPFAM" id="SSF46955">
    <property type="entry name" value="Putative DNA-binding domain"/>
    <property type="match status" value="1"/>
</dbReference>
<dbReference type="InterPro" id="IPR009061">
    <property type="entry name" value="DNA-bd_dom_put_sf"/>
</dbReference>
<dbReference type="Gene3D" id="1.10.1660.10">
    <property type="match status" value="1"/>
</dbReference>
<dbReference type="Pfam" id="PF12728">
    <property type="entry name" value="HTH_17"/>
    <property type="match status" value="1"/>
</dbReference>
<evidence type="ECO:0000313" key="2">
    <source>
        <dbReference type="EMBL" id="CAB5005874.1"/>
    </source>
</evidence>
<proteinExistence type="predicted"/>
<name>A0A6J7PUZ2_9ZZZZ</name>
<dbReference type="InterPro" id="IPR010093">
    <property type="entry name" value="SinI_DNA-bd"/>
</dbReference>
<evidence type="ECO:0000259" key="1">
    <source>
        <dbReference type="Pfam" id="PF12728"/>
    </source>
</evidence>